<proteinExistence type="predicted"/>
<dbReference type="Pfam" id="PF00072">
    <property type="entry name" value="Response_reg"/>
    <property type="match status" value="2"/>
</dbReference>
<dbReference type="EMBL" id="AP025730">
    <property type="protein sequence ID" value="BDI03902.1"/>
    <property type="molecule type" value="Genomic_DNA"/>
</dbReference>
<protein>
    <recommendedName>
        <fullName evidence="2">histidine kinase</fullName>
        <ecNumber evidence="2">2.7.13.3</ecNumber>
    </recommendedName>
</protein>
<dbReference type="PROSITE" id="PS50894">
    <property type="entry name" value="HPT"/>
    <property type="match status" value="1"/>
</dbReference>
<dbReference type="CDD" id="cd17546">
    <property type="entry name" value="REC_hyHK_CKI1_RcsC-like"/>
    <property type="match status" value="2"/>
</dbReference>
<dbReference type="PRINTS" id="PR00344">
    <property type="entry name" value="BCTRLSENSOR"/>
</dbReference>
<evidence type="ECO:0000256" key="6">
    <source>
        <dbReference type="PROSITE-ProRule" id="PRU00169"/>
    </source>
</evidence>
<dbReference type="Proteomes" id="UP001057498">
    <property type="component" value="Chromosome"/>
</dbReference>
<comment type="catalytic activity">
    <reaction evidence="1">
        <text>ATP + protein L-histidine = ADP + protein N-phospho-L-histidine.</text>
        <dbReference type="EC" id="2.7.13.3"/>
    </reaction>
</comment>
<dbReference type="SMART" id="SM00387">
    <property type="entry name" value="HATPase_c"/>
    <property type="match status" value="1"/>
</dbReference>
<dbReference type="InterPro" id="IPR003661">
    <property type="entry name" value="HisK_dim/P_dom"/>
</dbReference>
<feature type="compositionally biased region" description="Low complexity" evidence="7">
    <location>
        <begin position="803"/>
        <end position="822"/>
    </location>
</feature>
<dbReference type="Pfam" id="PF02518">
    <property type="entry name" value="HATPase_c"/>
    <property type="match status" value="1"/>
</dbReference>
<dbReference type="InterPro" id="IPR008207">
    <property type="entry name" value="Sig_transdc_His_kin_Hpt_dom"/>
</dbReference>
<dbReference type="SUPFAM" id="SSF47384">
    <property type="entry name" value="Homodimeric domain of signal transducing histidine kinase"/>
    <property type="match status" value="1"/>
</dbReference>
<dbReference type="InterPro" id="IPR011006">
    <property type="entry name" value="CheY-like_superfamily"/>
</dbReference>
<evidence type="ECO:0000256" key="3">
    <source>
        <dbReference type="ARBA" id="ARBA00022553"/>
    </source>
</evidence>
<evidence type="ECO:0000256" key="5">
    <source>
        <dbReference type="PROSITE-ProRule" id="PRU00110"/>
    </source>
</evidence>
<name>A0ABN6PHY8_9BURK</name>
<dbReference type="SMART" id="SM00388">
    <property type="entry name" value="HisKA"/>
    <property type="match status" value="1"/>
</dbReference>
<dbReference type="CDD" id="cd16922">
    <property type="entry name" value="HATPase_EvgS-ArcB-TorS-like"/>
    <property type="match status" value="1"/>
</dbReference>
<dbReference type="InterPro" id="IPR036097">
    <property type="entry name" value="HisK_dim/P_sf"/>
</dbReference>
<dbReference type="SMART" id="SM00448">
    <property type="entry name" value="REC"/>
    <property type="match status" value="2"/>
</dbReference>
<feature type="region of interest" description="Disordered" evidence="7">
    <location>
        <begin position="650"/>
        <end position="671"/>
    </location>
</feature>
<dbReference type="PANTHER" id="PTHR45339:SF3">
    <property type="entry name" value="HISTIDINE KINASE"/>
    <property type="match status" value="1"/>
</dbReference>
<dbReference type="RefSeq" id="WP_251972149.1">
    <property type="nucleotide sequence ID" value="NZ_AP025730.1"/>
</dbReference>
<dbReference type="InterPro" id="IPR003594">
    <property type="entry name" value="HATPase_dom"/>
</dbReference>
<dbReference type="SUPFAM" id="SSF52172">
    <property type="entry name" value="CheY-like"/>
    <property type="match status" value="2"/>
</dbReference>
<evidence type="ECO:0000256" key="7">
    <source>
        <dbReference type="SAM" id="MobiDB-lite"/>
    </source>
</evidence>
<evidence type="ECO:0000259" key="10">
    <source>
        <dbReference type="PROSITE" id="PS50110"/>
    </source>
</evidence>
<evidence type="ECO:0000256" key="2">
    <source>
        <dbReference type="ARBA" id="ARBA00012438"/>
    </source>
</evidence>
<dbReference type="Gene3D" id="3.30.565.10">
    <property type="entry name" value="Histidine kinase-like ATPase, C-terminal domain"/>
    <property type="match status" value="1"/>
</dbReference>
<evidence type="ECO:0000313" key="12">
    <source>
        <dbReference type="EMBL" id="BDI03902.1"/>
    </source>
</evidence>
<organism evidence="12 13">
    <name type="scientific">Sphaerotilus microaerophilus</name>
    <dbReference type="NCBI Taxonomy" id="2914710"/>
    <lineage>
        <taxon>Bacteria</taxon>
        <taxon>Pseudomonadati</taxon>
        <taxon>Pseudomonadota</taxon>
        <taxon>Betaproteobacteria</taxon>
        <taxon>Burkholderiales</taxon>
        <taxon>Sphaerotilaceae</taxon>
        <taxon>Sphaerotilus</taxon>
    </lineage>
</organism>
<feature type="modified residue" description="4-aspartylphosphate" evidence="6">
    <location>
        <position position="731"/>
    </location>
</feature>
<feature type="region of interest" description="Disordered" evidence="7">
    <location>
        <begin position="803"/>
        <end position="845"/>
    </location>
</feature>
<dbReference type="PANTHER" id="PTHR45339">
    <property type="entry name" value="HYBRID SIGNAL TRANSDUCTION HISTIDINE KINASE J"/>
    <property type="match status" value="1"/>
</dbReference>
<dbReference type="Pfam" id="PF17152">
    <property type="entry name" value="CHASE8"/>
    <property type="match status" value="1"/>
</dbReference>
<keyword evidence="4" id="KW-0902">Two-component regulatory system</keyword>
<dbReference type="InterPro" id="IPR036890">
    <property type="entry name" value="HATPase_C_sf"/>
</dbReference>
<evidence type="ECO:0000256" key="8">
    <source>
        <dbReference type="SAM" id="Phobius"/>
    </source>
</evidence>
<reference evidence="12" key="1">
    <citation type="submission" date="2022-04" db="EMBL/GenBank/DDBJ databases">
        <title>Whole genome sequence of Sphaerotilus sp. FB-5.</title>
        <authorList>
            <person name="Takeda M."/>
            <person name="Narihara S."/>
            <person name="Akimoto M."/>
            <person name="Akimoto R."/>
            <person name="Nishiyashiki S."/>
            <person name="Murakami T."/>
        </authorList>
    </citation>
    <scope>NUCLEOTIDE SEQUENCE</scope>
    <source>
        <strain evidence="12">FB-5</strain>
    </source>
</reference>
<dbReference type="SUPFAM" id="SSF47226">
    <property type="entry name" value="Histidine-containing phosphotransfer domain, HPT domain"/>
    <property type="match status" value="1"/>
</dbReference>
<feature type="modified residue" description="4-aspartylphosphate" evidence="6">
    <location>
        <position position="579"/>
    </location>
</feature>
<dbReference type="InterPro" id="IPR005467">
    <property type="entry name" value="His_kinase_dom"/>
</dbReference>
<dbReference type="InterPro" id="IPR033417">
    <property type="entry name" value="CHASE8"/>
</dbReference>
<feature type="modified residue" description="Phosphohistidine" evidence="5">
    <location>
        <position position="901"/>
    </location>
</feature>
<evidence type="ECO:0000313" key="13">
    <source>
        <dbReference type="Proteomes" id="UP001057498"/>
    </source>
</evidence>
<dbReference type="Gene3D" id="3.40.50.2300">
    <property type="match status" value="2"/>
</dbReference>
<evidence type="ECO:0000259" key="9">
    <source>
        <dbReference type="PROSITE" id="PS50109"/>
    </source>
</evidence>
<dbReference type="InterPro" id="IPR036641">
    <property type="entry name" value="HPT_dom_sf"/>
</dbReference>
<dbReference type="PROSITE" id="PS50110">
    <property type="entry name" value="RESPONSE_REGULATORY"/>
    <property type="match status" value="2"/>
</dbReference>
<dbReference type="InterPro" id="IPR001789">
    <property type="entry name" value="Sig_transdc_resp-reg_receiver"/>
</dbReference>
<feature type="domain" description="Response regulatory" evidence="10">
    <location>
        <begin position="525"/>
        <end position="646"/>
    </location>
</feature>
<evidence type="ECO:0000259" key="11">
    <source>
        <dbReference type="PROSITE" id="PS50894"/>
    </source>
</evidence>
<feature type="domain" description="Response regulatory" evidence="10">
    <location>
        <begin position="678"/>
        <end position="800"/>
    </location>
</feature>
<feature type="compositionally biased region" description="Low complexity" evidence="7">
    <location>
        <begin position="650"/>
        <end position="664"/>
    </location>
</feature>
<feature type="domain" description="Histidine kinase" evidence="9">
    <location>
        <begin position="277"/>
        <end position="507"/>
    </location>
</feature>
<feature type="transmembrane region" description="Helical" evidence="8">
    <location>
        <begin position="25"/>
        <end position="50"/>
    </location>
</feature>
<dbReference type="EC" id="2.7.13.3" evidence="2"/>
<gene>
    <name evidence="12" type="ORF">CATMQ487_08720</name>
</gene>
<dbReference type="InterPro" id="IPR004358">
    <property type="entry name" value="Sig_transdc_His_kin-like_C"/>
</dbReference>
<sequence length="960" mass="102833">MTATPPLGTPALPLGDRLNRVNRKALGTAVGIVATLIVVSNFVLGVLGLIDSSRAQAAVLADNVAASLMFEDPTSASDVLGSLQHASDLHMAALYTPAGRLFASYRHSEHESPPQEDSLRQPTSVEARHVWLRQSVPLKQGRAPGHLLIGIDLGGLYRITALQLASTLAAVLLALGTSERLLKRIHPAVLQPLAELTGLMERVSSDGNYALSARETGPITELNTLAAMLAQIRERDTALAAQRDQLEMEVVRRTAQLQVAKEAAEAASQAKSEFLATMSHEIRTPMNGVLGMNELLIDSDLQPQQREWAEAVQTSGRHLLSVLNDILDFSKIESGRMVLEEEDFDLADVIEEALAMFARPAEDKGLELAARLLPALGAGPGAAAQPMALRGDPFRLRQVLANLIGNAIKFTDHGEVVVGIDRLGCDERRCRLRLSVRDTGIGIAAQMHERIFEHFAQVDGSTTRRFGGTGLGLAICRRLIGLMGGHIRVESQPGRGAHFIIELDLPRATQALPRALPDAALAGLRVLVVDDNHTNREILLSQLQAWRMAVTCAADGTEALRLLDSAQRNGAPFQAAILDMHMPHMDGLQLARRIHAQAALRELPMLMLSSTFASTDPRSRERSGIRRFLNKPVRRADLLRAVTSVLAGTAAQPPSALPDASLPAGGTSKARTPPLRGRVLLVEDNAVNRTLAQAMLRKLGLETLSAEHGARALEMLQQQEAGQGIDLVLMDCQMPVMDGYEATAAIRSLPDAVLAALPVVALTANAMPSDEQKCLDAGMDAFLAKPYTLRELRTVMAPWLQRAAPSPTEPPSAAAPQAETAPAAPPAPPQPRDDIPDPADEGDPAIHPAALATLRELDDSGTDALVRELLGTWLHDAGLGLAQVDGALASGDAAALARAAHALKSSSANVGAQALSACWRELERCGRENRMGDARASIEQTRREHIRAADALQQILEQIP</sequence>
<keyword evidence="8" id="KW-1133">Transmembrane helix</keyword>
<dbReference type="PROSITE" id="PS50109">
    <property type="entry name" value="HIS_KIN"/>
    <property type="match status" value="1"/>
</dbReference>
<evidence type="ECO:0000256" key="4">
    <source>
        <dbReference type="ARBA" id="ARBA00023012"/>
    </source>
</evidence>
<keyword evidence="8" id="KW-0812">Transmembrane</keyword>
<dbReference type="Gene3D" id="1.10.287.130">
    <property type="match status" value="1"/>
</dbReference>
<dbReference type="Gene3D" id="1.20.120.160">
    <property type="entry name" value="HPT domain"/>
    <property type="match status" value="1"/>
</dbReference>
<keyword evidence="3 6" id="KW-0597">Phosphoprotein</keyword>
<dbReference type="Pfam" id="PF00512">
    <property type="entry name" value="HisKA"/>
    <property type="match status" value="1"/>
</dbReference>
<dbReference type="SMART" id="SM00073">
    <property type="entry name" value="HPT"/>
    <property type="match status" value="1"/>
</dbReference>
<dbReference type="Pfam" id="PF01627">
    <property type="entry name" value="Hpt"/>
    <property type="match status" value="1"/>
</dbReference>
<evidence type="ECO:0000256" key="1">
    <source>
        <dbReference type="ARBA" id="ARBA00000085"/>
    </source>
</evidence>
<keyword evidence="8" id="KW-0472">Membrane</keyword>
<accession>A0ABN6PHY8</accession>
<dbReference type="CDD" id="cd00082">
    <property type="entry name" value="HisKA"/>
    <property type="match status" value="1"/>
</dbReference>
<feature type="domain" description="HPt" evidence="11">
    <location>
        <begin position="862"/>
        <end position="959"/>
    </location>
</feature>
<dbReference type="SUPFAM" id="SSF55874">
    <property type="entry name" value="ATPase domain of HSP90 chaperone/DNA topoisomerase II/histidine kinase"/>
    <property type="match status" value="1"/>
</dbReference>
<keyword evidence="13" id="KW-1185">Reference proteome</keyword>